<accession>A0A2S9XIZ7</accession>
<dbReference type="Gene3D" id="2.40.360.20">
    <property type="match status" value="1"/>
</dbReference>
<evidence type="ECO:0000313" key="4">
    <source>
        <dbReference type="EMBL" id="PRP92848.1"/>
    </source>
</evidence>
<dbReference type="RefSeq" id="WP_146156029.1">
    <property type="nucleotide sequence ID" value="NZ_PVNK01000203.1"/>
</dbReference>
<keyword evidence="2" id="KW-0732">Signal</keyword>
<dbReference type="Proteomes" id="UP000237968">
    <property type="component" value="Unassembled WGS sequence"/>
</dbReference>
<feature type="region of interest" description="Disordered" evidence="1">
    <location>
        <begin position="27"/>
        <end position="59"/>
    </location>
</feature>
<feature type="domain" description="DUF3108" evidence="3">
    <location>
        <begin position="197"/>
        <end position="240"/>
    </location>
</feature>
<organism evidence="4 5">
    <name type="scientific">Enhygromyxa salina</name>
    <dbReference type="NCBI Taxonomy" id="215803"/>
    <lineage>
        <taxon>Bacteria</taxon>
        <taxon>Pseudomonadati</taxon>
        <taxon>Myxococcota</taxon>
        <taxon>Polyangia</taxon>
        <taxon>Nannocystales</taxon>
        <taxon>Nannocystaceae</taxon>
        <taxon>Enhygromyxa</taxon>
    </lineage>
</organism>
<evidence type="ECO:0000259" key="3">
    <source>
        <dbReference type="Pfam" id="PF21347"/>
    </source>
</evidence>
<protein>
    <recommendedName>
        <fullName evidence="3">DUF3108 domain-containing protein</fullName>
    </recommendedName>
</protein>
<gene>
    <name evidence="4" type="ORF">ENSA5_46800</name>
</gene>
<proteinExistence type="predicted"/>
<feature type="chain" id="PRO_5015678532" description="DUF3108 domain-containing protein" evidence="2">
    <location>
        <begin position="20"/>
        <end position="261"/>
    </location>
</feature>
<feature type="compositionally biased region" description="Low complexity" evidence="1">
    <location>
        <begin position="35"/>
        <end position="47"/>
    </location>
</feature>
<keyword evidence="5" id="KW-1185">Reference proteome</keyword>
<evidence type="ECO:0000313" key="5">
    <source>
        <dbReference type="Proteomes" id="UP000237968"/>
    </source>
</evidence>
<reference evidence="4 5" key="1">
    <citation type="submission" date="2018-03" db="EMBL/GenBank/DDBJ databases">
        <title>Draft Genome Sequences of the Obligatory Marine Myxobacteria Enhygromyxa salina SWB005.</title>
        <authorList>
            <person name="Poehlein A."/>
            <person name="Moghaddam J.A."/>
            <person name="Harms H."/>
            <person name="Alanjari M."/>
            <person name="Koenig G.M."/>
            <person name="Daniel R."/>
            <person name="Schaeberle T.F."/>
        </authorList>
    </citation>
    <scope>NUCLEOTIDE SEQUENCE [LARGE SCALE GENOMIC DNA]</scope>
    <source>
        <strain evidence="4 5">SWB005</strain>
    </source>
</reference>
<evidence type="ECO:0000256" key="1">
    <source>
        <dbReference type="SAM" id="MobiDB-lite"/>
    </source>
</evidence>
<name>A0A2S9XIZ7_9BACT</name>
<dbReference type="EMBL" id="PVNK01000203">
    <property type="protein sequence ID" value="PRP92848.1"/>
    <property type="molecule type" value="Genomic_DNA"/>
</dbReference>
<feature type="signal peptide" evidence="2">
    <location>
        <begin position="1"/>
        <end position="19"/>
    </location>
</feature>
<feature type="region of interest" description="Disordered" evidence="1">
    <location>
        <begin position="239"/>
        <end position="261"/>
    </location>
</feature>
<dbReference type="OrthoDB" id="5381512at2"/>
<dbReference type="PROSITE" id="PS51257">
    <property type="entry name" value="PROKAR_LIPOPROTEIN"/>
    <property type="match status" value="1"/>
</dbReference>
<evidence type="ECO:0000256" key="2">
    <source>
        <dbReference type="SAM" id="SignalP"/>
    </source>
</evidence>
<comment type="caution">
    <text evidence="4">The sequence shown here is derived from an EMBL/GenBank/DDBJ whole genome shotgun (WGS) entry which is preliminary data.</text>
</comment>
<dbReference type="InterPro" id="IPR049279">
    <property type="entry name" value="DUF3108-like"/>
</dbReference>
<dbReference type="Pfam" id="PF21347">
    <property type="entry name" value="DUF3108_like"/>
    <property type="match status" value="1"/>
</dbReference>
<sequence length="261" mass="27971">MTITKTLAGLLLTAPLLVAGCNQLSPETIDDEGAGEAADTSEAADTGETADTDETGGTVDELNSFYPLVDGGQWSYVSTNSMGQITGMDIVEATETTFAGEPAWDFVDNPNASGEWTRSTIARSGTVAARVHKEVMDANGTIMIVDYDPGFVRFDDAWDTVGSFEEILYDRTETDGDGLNPDYEPRGHSFEVIAVDQEVTVPAGTFNCVQIERVRTVGTTAGETVMFWYAPGIGKVREERPEDGEVEELVSVSIPGGAEYP</sequence>
<dbReference type="AlphaFoldDB" id="A0A2S9XIZ7"/>